<dbReference type="GO" id="GO:0005634">
    <property type="term" value="C:nucleus"/>
    <property type="evidence" value="ECO:0007669"/>
    <property type="project" value="TreeGrafter"/>
</dbReference>
<accession>A0A9P5BLX0</accession>
<sequence length="376" mass="40965">MSDPLSVTASVIGIVCALLHGSKRLYEFIDSLQNAPKDIAALSTDLRALYEIQFFRDTITTYKVSLDMALSAMTLFETDFKEEFKDIKSRLQALDNDRVELASVAGCKGSEWYGTEANFAMNRFLEYTESLCDSPPASFPGSPIQPFFEDCEELDTQQALPDTASSRQLNAICSTIPSTGMKYVALLSESAPPQLSIYPFNPDLPTAEEGMPKWMEDLLLGPVDSESESESGSPSNTQIGSKAPDPATNQDSEVGQPAADNNSLPKVSPGSMHQKAKAQIPPASANLTTPGSKDIYSPSGFDALKVLLLVMTRKDPQFNIGRIDMSCSFVVCDITLEDCPIVYVSDSFQNLTGYSRHEVLGRNCRFLQSPDGQASL</sequence>
<evidence type="ECO:0000256" key="2">
    <source>
        <dbReference type="ARBA" id="ARBA00022643"/>
    </source>
</evidence>
<dbReference type="Pfam" id="PF13426">
    <property type="entry name" value="PAS_9"/>
    <property type="match status" value="1"/>
</dbReference>
<keyword evidence="2" id="KW-0288">FMN</keyword>
<feature type="compositionally biased region" description="Polar residues" evidence="4">
    <location>
        <begin position="247"/>
        <end position="265"/>
    </location>
</feature>
<protein>
    <submittedName>
        <fullName evidence="6">White collar 1</fullName>
    </submittedName>
</protein>
<evidence type="ECO:0000256" key="4">
    <source>
        <dbReference type="SAM" id="MobiDB-lite"/>
    </source>
</evidence>
<dbReference type="OrthoDB" id="432483at2759"/>
<keyword evidence="1" id="KW-0285">Flavoprotein</keyword>
<dbReference type="Proteomes" id="UP000737391">
    <property type="component" value="Unassembled WGS sequence"/>
</dbReference>
<evidence type="ECO:0000256" key="3">
    <source>
        <dbReference type="ARBA" id="ARBA00022991"/>
    </source>
</evidence>
<dbReference type="CDD" id="cd00130">
    <property type="entry name" value="PAS"/>
    <property type="match status" value="1"/>
</dbReference>
<proteinExistence type="predicted"/>
<dbReference type="InterPro" id="IPR000014">
    <property type="entry name" value="PAS"/>
</dbReference>
<dbReference type="AlphaFoldDB" id="A0A9P5BLX0"/>
<dbReference type="InterPro" id="IPR035965">
    <property type="entry name" value="PAS-like_dom_sf"/>
</dbReference>
<dbReference type="SUPFAM" id="SSF55785">
    <property type="entry name" value="PYP-like sensor domain (PAS domain)"/>
    <property type="match status" value="1"/>
</dbReference>
<dbReference type="PANTHER" id="PTHR47429:SF7">
    <property type="entry name" value="GATA-FACTOR"/>
    <property type="match status" value="1"/>
</dbReference>
<keyword evidence="7" id="KW-1185">Reference proteome</keyword>
<reference evidence="6" key="1">
    <citation type="submission" date="2020-01" db="EMBL/GenBank/DDBJ databases">
        <title>Identification and distribution of gene clusters putatively required for synthesis of sphingolipid metabolism inhibitors in phylogenetically diverse species of the filamentous fungus Fusarium.</title>
        <authorList>
            <person name="Kim H.-S."/>
            <person name="Busman M."/>
            <person name="Brown D.W."/>
            <person name="Divon H."/>
            <person name="Uhlig S."/>
            <person name="Proctor R.H."/>
        </authorList>
    </citation>
    <scope>NUCLEOTIDE SEQUENCE</scope>
    <source>
        <strain evidence="6">NRRL 31653</strain>
    </source>
</reference>
<feature type="domain" description="PAS" evidence="5">
    <location>
        <begin position="341"/>
        <end position="376"/>
    </location>
</feature>
<evidence type="ECO:0000259" key="5">
    <source>
        <dbReference type="PROSITE" id="PS50112"/>
    </source>
</evidence>
<evidence type="ECO:0000313" key="7">
    <source>
        <dbReference type="Proteomes" id="UP000737391"/>
    </source>
</evidence>
<feature type="region of interest" description="Disordered" evidence="4">
    <location>
        <begin position="223"/>
        <end position="292"/>
    </location>
</feature>
<keyword evidence="3" id="KW-0157">Chromophore</keyword>
<dbReference type="EMBL" id="LUFC02000013">
    <property type="protein sequence ID" value="KAF4503553.1"/>
    <property type="molecule type" value="Genomic_DNA"/>
</dbReference>
<organism evidence="6 7">
    <name type="scientific">Fusarium agapanthi</name>
    <dbReference type="NCBI Taxonomy" id="1803897"/>
    <lineage>
        <taxon>Eukaryota</taxon>
        <taxon>Fungi</taxon>
        <taxon>Dikarya</taxon>
        <taxon>Ascomycota</taxon>
        <taxon>Pezizomycotina</taxon>
        <taxon>Sordariomycetes</taxon>
        <taxon>Hypocreomycetidae</taxon>
        <taxon>Hypocreales</taxon>
        <taxon>Nectriaceae</taxon>
        <taxon>Fusarium</taxon>
        <taxon>Fusarium fujikuroi species complex</taxon>
    </lineage>
</organism>
<name>A0A9P5BLX0_9HYPO</name>
<evidence type="ECO:0000256" key="1">
    <source>
        <dbReference type="ARBA" id="ARBA00022630"/>
    </source>
</evidence>
<comment type="caution">
    <text evidence="6">The sequence shown here is derived from an EMBL/GenBank/DDBJ whole genome shotgun (WGS) entry which is preliminary data.</text>
</comment>
<dbReference type="PROSITE" id="PS50112">
    <property type="entry name" value="PAS"/>
    <property type="match status" value="1"/>
</dbReference>
<evidence type="ECO:0000313" key="6">
    <source>
        <dbReference type="EMBL" id="KAF4503553.1"/>
    </source>
</evidence>
<gene>
    <name evidence="6" type="ORF">FAGAP_212</name>
</gene>
<dbReference type="PANTHER" id="PTHR47429">
    <property type="entry name" value="PROTEIN TWIN LOV 1"/>
    <property type="match status" value="1"/>
</dbReference>
<dbReference type="Gene3D" id="3.30.450.20">
    <property type="entry name" value="PAS domain"/>
    <property type="match status" value="1"/>
</dbReference>